<evidence type="ECO:0000313" key="1">
    <source>
        <dbReference type="EMBL" id="QDO96041.1"/>
    </source>
</evidence>
<accession>A0A516GWX0</accession>
<dbReference type="Proteomes" id="UP000317496">
    <property type="component" value="Chromosome"/>
</dbReference>
<dbReference type="AlphaFoldDB" id="A0A516GWX0"/>
<sequence length="198" mass="21805">MKAFAFSLVARYPDGITRPLTGEVGAPVAADDGTDDYLCSFSCPLIGGGGQFRSRYPEWAYSKAAAFLRFNTYGLGFEVCDAAGNAAGIPVPVMDEFGIPCFAPARFLGRCLHNGVLTDFTAEVQPPERADHGEWTCRTRCSLHGFDNAIRSEWPEHAYELAFTFLRNILDYRGEGKLTDRNGAPLLIRAPVRPPRKH</sequence>
<organism evidence="1 2">
    <name type="scientific">Ferrovibrio terrae</name>
    <dbReference type="NCBI Taxonomy" id="2594003"/>
    <lineage>
        <taxon>Bacteria</taxon>
        <taxon>Pseudomonadati</taxon>
        <taxon>Pseudomonadota</taxon>
        <taxon>Alphaproteobacteria</taxon>
        <taxon>Rhodospirillales</taxon>
        <taxon>Rhodospirillaceae</taxon>
        <taxon>Ferrovibrio</taxon>
    </lineage>
</organism>
<protein>
    <submittedName>
        <fullName evidence="1">Uncharacterized protein</fullName>
    </submittedName>
</protein>
<dbReference type="KEGG" id="fer:FNB15_01560"/>
<evidence type="ECO:0000313" key="2">
    <source>
        <dbReference type="Proteomes" id="UP000317496"/>
    </source>
</evidence>
<dbReference type="RefSeq" id="WP_144067022.1">
    <property type="nucleotide sequence ID" value="NZ_CP041636.1"/>
</dbReference>
<proteinExistence type="predicted"/>
<keyword evidence="2" id="KW-1185">Reference proteome</keyword>
<gene>
    <name evidence="1" type="ORF">FNB15_01560</name>
</gene>
<dbReference type="EMBL" id="CP041636">
    <property type="protein sequence ID" value="QDO96041.1"/>
    <property type="molecule type" value="Genomic_DNA"/>
</dbReference>
<name>A0A516GWX0_9PROT</name>
<reference evidence="1 2" key="1">
    <citation type="submission" date="2019-07" db="EMBL/GenBank/DDBJ databases">
        <title>Genome sequencing for Ferrovibrio sp. K5.</title>
        <authorList>
            <person name="Park S.-J."/>
        </authorList>
    </citation>
    <scope>NUCLEOTIDE SEQUENCE [LARGE SCALE GENOMIC DNA]</scope>
    <source>
        <strain evidence="1 2">K5</strain>
    </source>
</reference>